<protein>
    <submittedName>
        <fullName evidence="1">Uncharacterized protein</fullName>
    </submittedName>
</protein>
<gene>
    <name evidence="1" type="ORF">NCTC10865_02594</name>
</gene>
<sequence>MICQWLASITASSALFIQPCHSVSAGVQCAGLPAAYTMRQGTGTLSPGVCSVSKRSRCAMLSSHVSAACSVRFCDTIPAVLARLIKSASWLSGVCWSKCSGSARGVCPSANRRSRAARFSQQKSCRHTGSINTIRTCSPLAYRRCAAPAARNAPYDQPAST</sequence>
<reference evidence="1 2" key="1">
    <citation type="submission" date="2018-06" db="EMBL/GenBank/DDBJ databases">
        <authorList>
            <consortium name="Pathogen Informatics"/>
            <person name="Doyle S."/>
        </authorList>
    </citation>
    <scope>NUCLEOTIDE SEQUENCE [LARGE SCALE GENOMIC DNA]</scope>
    <source>
        <strain evidence="1 2">NCTC10865</strain>
    </source>
</reference>
<dbReference type="AlphaFoldDB" id="A0A376RH09"/>
<organism evidence="1 2">
    <name type="scientific">Escherichia coli</name>
    <dbReference type="NCBI Taxonomy" id="562"/>
    <lineage>
        <taxon>Bacteria</taxon>
        <taxon>Pseudomonadati</taxon>
        <taxon>Pseudomonadota</taxon>
        <taxon>Gammaproteobacteria</taxon>
        <taxon>Enterobacterales</taxon>
        <taxon>Enterobacteriaceae</taxon>
        <taxon>Escherichia</taxon>
    </lineage>
</organism>
<evidence type="ECO:0000313" key="2">
    <source>
        <dbReference type="Proteomes" id="UP000254159"/>
    </source>
</evidence>
<accession>A0A376RH09</accession>
<evidence type="ECO:0000313" key="1">
    <source>
        <dbReference type="EMBL" id="STI17298.1"/>
    </source>
</evidence>
<dbReference type="Proteomes" id="UP000254159">
    <property type="component" value="Unassembled WGS sequence"/>
</dbReference>
<proteinExistence type="predicted"/>
<dbReference type="EMBL" id="UGCD01000002">
    <property type="protein sequence ID" value="STI17298.1"/>
    <property type="molecule type" value="Genomic_DNA"/>
</dbReference>
<name>A0A376RH09_ECOLX</name>